<dbReference type="PANTHER" id="PTHR10643:SF2">
    <property type="entry name" value="KINETOCHORE PROTEIN NDC80 HOMOLOG"/>
    <property type="match status" value="1"/>
</dbReference>
<feature type="coiled-coil region" evidence="11">
    <location>
        <begin position="435"/>
        <end position="483"/>
    </location>
</feature>
<protein>
    <recommendedName>
        <fullName evidence="10">Kinetochore protein NDC80</fullName>
    </recommendedName>
</protein>
<dbReference type="Gene3D" id="1.10.418.30">
    <property type="entry name" value="Ncd80 complex, Ncd80 subunit"/>
    <property type="match status" value="1"/>
</dbReference>
<evidence type="ECO:0000256" key="8">
    <source>
        <dbReference type="ARBA" id="ARBA00023306"/>
    </source>
</evidence>
<feature type="domain" description="Kinetochore protein Ndc80 CH" evidence="12">
    <location>
        <begin position="5"/>
        <end position="122"/>
    </location>
</feature>
<keyword evidence="2 10" id="KW-0158">Chromosome</keyword>
<dbReference type="OrthoDB" id="7459479at2759"/>
<evidence type="ECO:0000313" key="13">
    <source>
        <dbReference type="EMBL" id="ESN93686.1"/>
    </source>
</evidence>
<evidence type="ECO:0000256" key="3">
    <source>
        <dbReference type="ARBA" id="ARBA00022618"/>
    </source>
</evidence>
<dbReference type="Pfam" id="PF03801">
    <property type="entry name" value="Ndc80_HEC"/>
    <property type="match status" value="1"/>
</dbReference>
<comment type="similarity">
    <text evidence="1 10">Belongs to the NDC80/HEC1 family.</text>
</comment>
<keyword evidence="7 10" id="KW-0539">Nucleus</keyword>
<keyword evidence="4 10" id="KW-0498">Mitosis</keyword>
<evidence type="ECO:0000256" key="2">
    <source>
        <dbReference type="ARBA" id="ARBA00022454"/>
    </source>
</evidence>
<evidence type="ECO:0000256" key="9">
    <source>
        <dbReference type="ARBA" id="ARBA00023328"/>
    </source>
</evidence>
<dbReference type="eggNOG" id="KOG0995">
    <property type="taxonomic scope" value="Eukaryota"/>
</dbReference>
<evidence type="ECO:0000256" key="11">
    <source>
        <dbReference type="SAM" id="Coils"/>
    </source>
</evidence>
<dbReference type="OMA" id="PSHKFQK"/>
<name>T1FVK9_HELRO</name>
<organism evidence="14 15">
    <name type="scientific">Helobdella robusta</name>
    <name type="common">Californian leech</name>
    <dbReference type="NCBI Taxonomy" id="6412"/>
    <lineage>
        <taxon>Eukaryota</taxon>
        <taxon>Metazoa</taxon>
        <taxon>Spiralia</taxon>
        <taxon>Lophotrochozoa</taxon>
        <taxon>Annelida</taxon>
        <taxon>Clitellata</taxon>
        <taxon>Hirudinea</taxon>
        <taxon>Rhynchobdellida</taxon>
        <taxon>Glossiphoniidae</taxon>
        <taxon>Helobdella</taxon>
    </lineage>
</organism>
<dbReference type="PROSITE" id="PS51257">
    <property type="entry name" value="PROKAR_LIPOPROTEIN"/>
    <property type="match status" value="1"/>
</dbReference>
<comment type="subunit">
    <text evidence="10">Component of the NDC80 complex.</text>
</comment>
<evidence type="ECO:0000256" key="10">
    <source>
        <dbReference type="RuleBase" id="RU368072"/>
    </source>
</evidence>
<evidence type="ECO:0000256" key="1">
    <source>
        <dbReference type="ARBA" id="ARBA00007050"/>
    </source>
</evidence>
<dbReference type="Proteomes" id="UP000015101">
    <property type="component" value="Unassembled WGS sequence"/>
</dbReference>
<dbReference type="GO" id="GO:0051315">
    <property type="term" value="P:attachment of mitotic spindle microtubules to kinetochore"/>
    <property type="evidence" value="ECO:0000318"/>
    <property type="project" value="GO_Central"/>
</dbReference>
<evidence type="ECO:0000259" key="12">
    <source>
        <dbReference type="Pfam" id="PF03801"/>
    </source>
</evidence>
<dbReference type="GO" id="GO:0031262">
    <property type="term" value="C:Ndc80 complex"/>
    <property type="evidence" value="ECO:0000318"/>
    <property type="project" value="GO_Central"/>
</dbReference>
<reference evidence="14" key="3">
    <citation type="submission" date="2015-06" db="UniProtKB">
        <authorList>
            <consortium name="EnsemblMetazoa"/>
        </authorList>
    </citation>
    <scope>IDENTIFICATION</scope>
</reference>
<dbReference type="InterPro" id="IPR005550">
    <property type="entry name" value="Kinetochore_Ndc80"/>
</dbReference>
<reference evidence="15" key="1">
    <citation type="submission" date="2012-12" db="EMBL/GenBank/DDBJ databases">
        <authorList>
            <person name="Hellsten U."/>
            <person name="Grimwood J."/>
            <person name="Chapman J.A."/>
            <person name="Shapiro H."/>
            <person name="Aerts A."/>
            <person name="Otillar R.P."/>
            <person name="Terry A.Y."/>
            <person name="Boore J.L."/>
            <person name="Simakov O."/>
            <person name="Marletaz F."/>
            <person name="Cho S.-J."/>
            <person name="Edsinger-Gonzales E."/>
            <person name="Havlak P."/>
            <person name="Kuo D.-H."/>
            <person name="Larsson T."/>
            <person name="Lv J."/>
            <person name="Arendt D."/>
            <person name="Savage R."/>
            <person name="Osoegawa K."/>
            <person name="de Jong P."/>
            <person name="Lindberg D.R."/>
            <person name="Seaver E.C."/>
            <person name="Weisblat D.A."/>
            <person name="Putnam N.H."/>
            <person name="Grigoriev I.V."/>
            <person name="Rokhsar D.S."/>
        </authorList>
    </citation>
    <scope>NUCLEOTIDE SEQUENCE</scope>
</reference>
<keyword evidence="5 10" id="KW-0995">Kinetochore</keyword>
<evidence type="ECO:0000256" key="5">
    <source>
        <dbReference type="ARBA" id="ARBA00022838"/>
    </source>
</evidence>
<comment type="function">
    <text evidence="10">Acts as a component of the essential kinetochore-associated NDC80 complex, which is required for chromosome segregation and spindle checkpoint activity.</text>
</comment>
<dbReference type="InterPro" id="IPR038273">
    <property type="entry name" value="Ndc80_sf"/>
</dbReference>
<comment type="subcellular location">
    <subcellularLocation>
        <location evidence="10">Chromosome</location>
        <location evidence="10">Centromere</location>
        <location evidence="10">Kinetochore</location>
    </subcellularLocation>
    <subcellularLocation>
        <location evidence="10">Nucleus</location>
    </subcellularLocation>
</comment>
<dbReference type="CTD" id="20212855"/>
<dbReference type="EMBL" id="KB097599">
    <property type="protein sequence ID" value="ESN93686.1"/>
    <property type="molecule type" value="Genomic_DNA"/>
</dbReference>
<dbReference type="KEGG" id="hro:HELRODRAFT_194024"/>
<dbReference type="GeneID" id="20212855"/>
<dbReference type="GO" id="GO:0051301">
    <property type="term" value="P:cell division"/>
    <property type="evidence" value="ECO:0007669"/>
    <property type="project" value="UniProtKB-UniRule"/>
</dbReference>
<keyword evidence="3 10" id="KW-0132">Cell division</keyword>
<evidence type="ECO:0000256" key="6">
    <source>
        <dbReference type="ARBA" id="ARBA00023054"/>
    </source>
</evidence>
<accession>T1FVK9</accession>
<dbReference type="EMBL" id="AMQM01007348">
    <property type="status" value="NOT_ANNOTATED_CDS"/>
    <property type="molecule type" value="Genomic_DNA"/>
</dbReference>
<dbReference type="GO" id="GO:0005634">
    <property type="term" value="C:nucleus"/>
    <property type="evidence" value="ECO:0007669"/>
    <property type="project" value="UniProtKB-SubCell"/>
</dbReference>
<keyword evidence="15" id="KW-1185">Reference proteome</keyword>
<dbReference type="HOGENOM" id="CLU_456557_0_0_1"/>
<dbReference type="InParanoid" id="T1FVK9"/>
<gene>
    <name evidence="14" type="primary">20212855</name>
    <name evidence="13" type="ORF">HELRODRAFT_194024</name>
</gene>
<keyword evidence="8 10" id="KW-0131">Cell cycle</keyword>
<evidence type="ECO:0000313" key="14">
    <source>
        <dbReference type="EnsemblMetazoa" id="HelroP194024"/>
    </source>
</evidence>
<dbReference type="RefSeq" id="XP_009028316.1">
    <property type="nucleotide sequence ID" value="XM_009030068.1"/>
</dbReference>
<dbReference type="EnsemblMetazoa" id="HelroT194024">
    <property type="protein sequence ID" value="HelroP194024"/>
    <property type="gene ID" value="HelroG194024"/>
</dbReference>
<evidence type="ECO:0000256" key="7">
    <source>
        <dbReference type="ARBA" id="ARBA00023242"/>
    </source>
</evidence>
<dbReference type="STRING" id="6412.T1FVK9"/>
<proteinExistence type="inferred from homology"/>
<dbReference type="InterPro" id="IPR055260">
    <property type="entry name" value="Ndc80_CH"/>
</dbReference>
<dbReference type="AlphaFoldDB" id="T1FVK9"/>
<feature type="coiled-coil region" evidence="11">
    <location>
        <begin position="185"/>
        <end position="325"/>
    </location>
</feature>
<keyword evidence="6 11" id="KW-0175">Coiled coil</keyword>
<sequence>MKDGLKDPRPVTDKTFKDMCLSNLFSVIISSCPKTTPTWSAQKAFRAPGNSISKGMFEFLLQFMAFPENYRLEGKLEDSFPELMNLLKYPIVIHKRYLQTVGVPHQWPYLLASLDYIKNLIENVSDPYEDILDWISVENRFKHLMGFFFQEFVKFTDKTYTVFLQTGEEEFVEETDILMQNIVQHPNLKEENEKLFEYSKKLEEEVEAAKKKLLERREEKVTQDKELKQYEKQLASLKQLNKTGQERKISMENYKQIDELQKLVQLREQELERQEQLGFNVNQLDAERKTILTKYETMEGRRKELEEETLKLSEMRKEKKDEILKKVSMLEKCIRECFIMTKEEEDVMFALKFDINDGESFDCDVITLKNLVYKQIKPRVERELMEDQATLNNDRLRDLTQKLQVIKNEIISIDELTRKVEEDMLRKKEEHEVYVSHRINQLKNLEGELEMMKKKEESMIARCEEAERNLKELEEKKMKDREEHLKDFEEWAVDFKKQNIKALKMLSSAQVVSIMAILEPCSKLLSFFPPETFNQFKKYTKKQTRNIEKFLSQVAGLDGDSHLATVKFKQINVDLEDKRVQIVHIWKYQSTARTLHHQ</sequence>
<evidence type="ECO:0000313" key="15">
    <source>
        <dbReference type="Proteomes" id="UP000015101"/>
    </source>
</evidence>
<dbReference type="PANTHER" id="PTHR10643">
    <property type="entry name" value="KINETOCHORE PROTEIN NDC80"/>
    <property type="match status" value="1"/>
</dbReference>
<keyword evidence="9 10" id="KW-0137">Centromere</keyword>
<reference evidence="13 15" key="2">
    <citation type="journal article" date="2013" name="Nature">
        <title>Insights into bilaterian evolution from three spiralian genomes.</title>
        <authorList>
            <person name="Simakov O."/>
            <person name="Marletaz F."/>
            <person name="Cho S.J."/>
            <person name="Edsinger-Gonzales E."/>
            <person name="Havlak P."/>
            <person name="Hellsten U."/>
            <person name="Kuo D.H."/>
            <person name="Larsson T."/>
            <person name="Lv J."/>
            <person name="Arendt D."/>
            <person name="Savage R."/>
            <person name="Osoegawa K."/>
            <person name="de Jong P."/>
            <person name="Grimwood J."/>
            <person name="Chapman J.A."/>
            <person name="Shapiro H."/>
            <person name="Aerts A."/>
            <person name="Otillar R.P."/>
            <person name="Terry A.Y."/>
            <person name="Boore J.L."/>
            <person name="Grigoriev I.V."/>
            <person name="Lindberg D.R."/>
            <person name="Seaver E.C."/>
            <person name="Weisblat D.A."/>
            <person name="Putnam N.H."/>
            <person name="Rokhsar D.S."/>
        </authorList>
    </citation>
    <scope>NUCLEOTIDE SEQUENCE</scope>
</reference>
<evidence type="ECO:0000256" key="4">
    <source>
        <dbReference type="ARBA" id="ARBA00022776"/>
    </source>
</evidence>